<feature type="region of interest" description="Disordered" evidence="1">
    <location>
        <begin position="429"/>
        <end position="489"/>
    </location>
</feature>
<evidence type="ECO:0000256" key="1">
    <source>
        <dbReference type="SAM" id="MobiDB-lite"/>
    </source>
</evidence>
<dbReference type="Proteomes" id="UP001054821">
    <property type="component" value="Chromosome 3"/>
</dbReference>
<comment type="caution">
    <text evidence="3">The sequence shown here is derived from an EMBL/GenBank/DDBJ whole genome shotgun (WGS) entry which is preliminary data.</text>
</comment>
<feature type="compositionally biased region" description="Low complexity" evidence="1">
    <location>
        <begin position="458"/>
        <end position="472"/>
    </location>
</feature>
<keyword evidence="4" id="KW-1185">Reference proteome</keyword>
<dbReference type="InterPro" id="IPR025452">
    <property type="entry name" value="DUF4218"/>
</dbReference>
<gene>
    <name evidence="3" type="ORF">L3X38_019135</name>
</gene>
<organism evidence="3 4">
    <name type="scientific">Prunus dulcis</name>
    <name type="common">Almond</name>
    <name type="synonym">Amygdalus dulcis</name>
    <dbReference type="NCBI Taxonomy" id="3755"/>
    <lineage>
        <taxon>Eukaryota</taxon>
        <taxon>Viridiplantae</taxon>
        <taxon>Streptophyta</taxon>
        <taxon>Embryophyta</taxon>
        <taxon>Tracheophyta</taxon>
        <taxon>Spermatophyta</taxon>
        <taxon>Magnoliopsida</taxon>
        <taxon>eudicotyledons</taxon>
        <taxon>Gunneridae</taxon>
        <taxon>Pentapetalae</taxon>
        <taxon>rosids</taxon>
        <taxon>fabids</taxon>
        <taxon>Rosales</taxon>
        <taxon>Rosaceae</taxon>
        <taxon>Amygdaloideae</taxon>
        <taxon>Amygdaleae</taxon>
        <taxon>Prunus</taxon>
    </lineage>
</organism>
<dbReference type="PANTHER" id="PTHR48258:SF6">
    <property type="entry name" value="LEUCINE-RICH REPEAT DOMAIN, L DOMAIN-CONTAINING PROTEIN"/>
    <property type="match status" value="1"/>
</dbReference>
<evidence type="ECO:0000313" key="3">
    <source>
        <dbReference type="EMBL" id="KAI5339862.1"/>
    </source>
</evidence>
<dbReference type="EMBL" id="JAJFAZ020000003">
    <property type="protein sequence ID" value="KAI5339862.1"/>
    <property type="molecule type" value="Genomic_DNA"/>
</dbReference>
<dbReference type="AlphaFoldDB" id="A0AAD4ZAR6"/>
<dbReference type="Pfam" id="PF13960">
    <property type="entry name" value="DUF4218"/>
    <property type="match status" value="1"/>
</dbReference>
<name>A0AAD4ZAR6_PRUDU</name>
<dbReference type="PANTHER" id="PTHR48258">
    <property type="entry name" value="DUF4218 DOMAIN-CONTAINING PROTEIN-RELATED"/>
    <property type="match status" value="1"/>
</dbReference>
<sequence>MFTLRAAVMWTVNDFQHMQWFLGKVCYLGHRRWLPLDHEWREKDKEFDGNTERCLRPREWSGDEILEQLNHLDFAPFGKTVSRTRPSTHLNWTHKPMFFELPYWSKLKLRHNLDVMHVEKNVFDTLVGTILDIEGKTKDTIKARLDLERMGIRRGLWMNRNSDKARRDLAFFSMKPNDKKEFLKFVSSVKFPDGYASNIARCVNVDGGKFTGLKSHDCHVFMQRLLPVGIRHLLPEDVVKPIMLLSRFFSQLTAKTLRRTDMFQLRHDIVQVLCKFEMIFPPAFFTSMMHVMVHLPEEALLAGPVNYRWRYPIERLLGELKKSVRNRAKPEGSIIEAWVQYESLTFCGIRHLSPLSPPSPQPPPCRHLSRLPAVANSSVFPDSSPANFSLLRPPFPTPKVDDDCTEFGSPGSVGICCHCSSFAGPRGGWSRGVQAPASSASSVTQPASARRRHRPTDTIDTTSTDGTGASGSQPAKKNTRGPCRQLKTAKVTRVTNSRISIGYDERHRAAPTAELHSSLAHDIGHVVRTHCPMQWKSWRVMPDEIKVEVRGQLSTNYNLEDLDEESLTYVNRLFAERYKQWKSDLHHHFLAFDDPQVALQEGCPKKLEGREDSWGWLCAHFQAPEFVVFF</sequence>
<feature type="compositionally biased region" description="Polar residues" evidence="1">
    <location>
        <begin position="436"/>
        <end position="447"/>
    </location>
</feature>
<reference evidence="3 4" key="1">
    <citation type="journal article" date="2022" name="G3 (Bethesda)">
        <title>Whole-genome sequence and methylome profiling of the almond [Prunus dulcis (Mill.) D.A. Webb] cultivar 'Nonpareil'.</title>
        <authorList>
            <person name="D'Amico-Willman K.M."/>
            <person name="Ouma W.Z."/>
            <person name="Meulia T."/>
            <person name="Sideli G.M."/>
            <person name="Gradziel T.M."/>
            <person name="Fresnedo-Ramirez J."/>
        </authorList>
    </citation>
    <scope>NUCLEOTIDE SEQUENCE [LARGE SCALE GENOMIC DNA]</scope>
    <source>
        <strain evidence="3">Clone GOH B32 T37-40</strain>
    </source>
</reference>
<proteinExistence type="predicted"/>
<protein>
    <recommendedName>
        <fullName evidence="2">DUF4218 domain-containing protein</fullName>
    </recommendedName>
</protein>
<accession>A0AAD4ZAR6</accession>
<evidence type="ECO:0000313" key="4">
    <source>
        <dbReference type="Proteomes" id="UP001054821"/>
    </source>
</evidence>
<dbReference type="InterPro" id="IPR004242">
    <property type="entry name" value="Transposase_21"/>
</dbReference>
<evidence type="ECO:0000259" key="2">
    <source>
        <dbReference type="Pfam" id="PF13960"/>
    </source>
</evidence>
<dbReference type="Pfam" id="PF02992">
    <property type="entry name" value="Transposase_21"/>
    <property type="match status" value="1"/>
</dbReference>
<feature type="domain" description="DUF4218" evidence="2">
    <location>
        <begin position="252"/>
        <end position="348"/>
    </location>
</feature>